<dbReference type="Proteomes" id="UP000814033">
    <property type="component" value="Unassembled WGS sequence"/>
</dbReference>
<organism evidence="1 2">
    <name type="scientific">Auriscalpium vulgare</name>
    <dbReference type="NCBI Taxonomy" id="40419"/>
    <lineage>
        <taxon>Eukaryota</taxon>
        <taxon>Fungi</taxon>
        <taxon>Dikarya</taxon>
        <taxon>Basidiomycota</taxon>
        <taxon>Agaricomycotina</taxon>
        <taxon>Agaricomycetes</taxon>
        <taxon>Russulales</taxon>
        <taxon>Auriscalpiaceae</taxon>
        <taxon>Auriscalpium</taxon>
    </lineage>
</organism>
<proteinExistence type="predicted"/>
<comment type="caution">
    <text evidence="1">The sequence shown here is derived from an EMBL/GenBank/DDBJ whole genome shotgun (WGS) entry which is preliminary data.</text>
</comment>
<protein>
    <submittedName>
        <fullName evidence="1">Uncharacterized protein</fullName>
    </submittedName>
</protein>
<name>A0ACB8RG45_9AGAM</name>
<reference evidence="1" key="2">
    <citation type="journal article" date="2022" name="New Phytol.">
        <title>Evolutionary transition to the ectomycorrhizal habit in the genomes of a hyperdiverse lineage of mushroom-forming fungi.</title>
        <authorList>
            <person name="Looney B."/>
            <person name="Miyauchi S."/>
            <person name="Morin E."/>
            <person name="Drula E."/>
            <person name="Courty P.E."/>
            <person name="Kohler A."/>
            <person name="Kuo A."/>
            <person name="LaButti K."/>
            <person name="Pangilinan J."/>
            <person name="Lipzen A."/>
            <person name="Riley R."/>
            <person name="Andreopoulos W."/>
            <person name="He G."/>
            <person name="Johnson J."/>
            <person name="Nolan M."/>
            <person name="Tritt A."/>
            <person name="Barry K.W."/>
            <person name="Grigoriev I.V."/>
            <person name="Nagy L.G."/>
            <person name="Hibbett D."/>
            <person name="Henrissat B."/>
            <person name="Matheny P.B."/>
            <person name="Labbe J."/>
            <person name="Martin F.M."/>
        </authorList>
    </citation>
    <scope>NUCLEOTIDE SEQUENCE</scope>
    <source>
        <strain evidence="1">FP105234-sp</strain>
    </source>
</reference>
<accession>A0ACB8RG45</accession>
<evidence type="ECO:0000313" key="1">
    <source>
        <dbReference type="EMBL" id="KAI0042586.1"/>
    </source>
</evidence>
<sequence>MTPKERFRRTVHKVIVMHRTSERTSSLGRVGAEPGVDPRRQNADHQYGHIRQKCTIEVVDYSPLRSRFSKMTNAEFVRFLQNDEASARDPWVRVRYINVGGISWDVISALALKYDMHPLALEDVLHQRGHARSKSDYYQQHLFMRVLAHTVGVPTPMDHDVVVSPGTPAQTWSSGRTMTDMPRTASPLPLDEKLGSIKEGAEETKEHGGSKPRYVSHPPDLFDAAEQGGRQSSLIALKWKRAAHAATLEHLKQGDRVNVRIVPMCIFLYRNGTVISFHPDPCLEFTEPITARIRQRYSSLRTTADASLLVESLLDLIVDGALEVIDEYQAKLNKLERNVLVKPQVKTVRDLHILSGDLILHKRTLSPIITLVHGLQLYDVDRCAALVDSNGEDEKVVGFMSHKSKIYLADVHDHMEDVLSSVDMFADMAENLINYAFNMASYEMNQVMRRLTLATITFLPPTLLTGYFGMNFTNMWSIGHNHTDLVFWVIALPVMSIVFLIFSWSDITHMRHYVQKKILVRNVKKHFKRD</sequence>
<dbReference type="EMBL" id="MU276058">
    <property type="protein sequence ID" value="KAI0042586.1"/>
    <property type="molecule type" value="Genomic_DNA"/>
</dbReference>
<reference evidence="1" key="1">
    <citation type="submission" date="2021-02" db="EMBL/GenBank/DDBJ databases">
        <authorList>
            <consortium name="DOE Joint Genome Institute"/>
            <person name="Ahrendt S."/>
            <person name="Looney B.P."/>
            <person name="Miyauchi S."/>
            <person name="Morin E."/>
            <person name="Drula E."/>
            <person name="Courty P.E."/>
            <person name="Chicoki N."/>
            <person name="Fauchery L."/>
            <person name="Kohler A."/>
            <person name="Kuo A."/>
            <person name="Labutti K."/>
            <person name="Pangilinan J."/>
            <person name="Lipzen A."/>
            <person name="Riley R."/>
            <person name="Andreopoulos W."/>
            <person name="He G."/>
            <person name="Johnson J."/>
            <person name="Barry K.W."/>
            <person name="Grigoriev I.V."/>
            <person name="Nagy L."/>
            <person name="Hibbett D."/>
            <person name="Henrissat B."/>
            <person name="Matheny P.B."/>
            <person name="Labbe J."/>
            <person name="Martin F."/>
        </authorList>
    </citation>
    <scope>NUCLEOTIDE SEQUENCE</scope>
    <source>
        <strain evidence="1">FP105234-sp</strain>
    </source>
</reference>
<keyword evidence="2" id="KW-1185">Reference proteome</keyword>
<evidence type="ECO:0000313" key="2">
    <source>
        <dbReference type="Proteomes" id="UP000814033"/>
    </source>
</evidence>
<gene>
    <name evidence="1" type="ORF">FA95DRAFT_1610078</name>
</gene>